<reference evidence="9 10" key="1">
    <citation type="journal article" date="2013" name="Genome Biol. Evol.">
        <title>Complete genomes of two dipteran-associated spiroplasmas provided insights into the origin, dynamics, and impacts of viral invasion in spiroplasma.</title>
        <authorList>
            <person name="Ku C."/>
            <person name="Lo W.S."/>
            <person name="Chen L.L."/>
            <person name="Kuo C.H."/>
        </authorList>
    </citation>
    <scope>NUCLEOTIDE SEQUENCE [LARGE SCALE GENOMIC DNA]</scope>
    <source>
        <strain evidence="9 10">DF-1</strain>
    </source>
</reference>
<dbReference type="PATRIC" id="fig|1276227.3.peg.189"/>
<evidence type="ECO:0000313" key="10">
    <source>
        <dbReference type="Proteomes" id="UP000013964"/>
    </source>
</evidence>
<dbReference type="RefSeq" id="WP_016338600.1">
    <property type="nucleotide sequence ID" value="NC_021280.1"/>
</dbReference>
<dbReference type="GO" id="GO:1990904">
    <property type="term" value="C:ribonucleoprotein complex"/>
    <property type="evidence" value="ECO:0007669"/>
    <property type="project" value="UniProtKB-KW"/>
</dbReference>
<evidence type="ECO:0000256" key="5">
    <source>
        <dbReference type="ARBA" id="ARBA00023274"/>
    </source>
</evidence>
<evidence type="ECO:0000256" key="6">
    <source>
        <dbReference type="ARBA" id="ARBA00035292"/>
    </source>
</evidence>
<sequence>MKVILIKDVKGKGKANDIIEVSDGYAKNFLLKQNLAIPTTNANVYKLNENLRENQKTIDEEIAKLGLLKLELEKLTLNFKLKMHNDKVFGSISLVQIVDRLEKEFKLKVNKKNFVDKNNLVDVGLHYLTIKLNHQVTATLKVMIEKKES</sequence>
<comment type="function">
    <text evidence="7">Binds to the 23S rRNA.</text>
</comment>
<dbReference type="InterPro" id="IPR036791">
    <property type="entry name" value="Ribosomal_bL9_C_sf"/>
</dbReference>
<keyword evidence="10" id="KW-1185">Reference proteome</keyword>
<evidence type="ECO:0000256" key="3">
    <source>
        <dbReference type="ARBA" id="ARBA00022884"/>
    </source>
</evidence>
<dbReference type="GO" id="GO:0003735">
    <property type="term" value="F:structural constituent of ribosome"/>
    <property type="evidence" value="ECO:0007669"/>
    <property type="project" value="InterPro"/>
</dbReference>
<evidence type="ECO:0000256" key="1">
    <source>
        <dbReference type="ARBA" id="ARBA00010605"/>
    </source>
</evidence>
<dbReference type="NCBIfam" id="TIGR00158">
    <property type="entry name" value="L9"/>
    <property type="match status" value="1"/>
</dbReference>
<evidence type="ECO:0000259" key="8">
    <source>
        <dbReference type="PROSITE" id="PS00651"/>
    </source>
</evidence>
<evidence type="ECO:0000256" key="4">
    <source>
        <dbReference type="ARBA" id="ARBA00022980"/>
    </source>
</evidence>
<dbReference type="OrthoDB" id="9788336at2"/>
<dbReference type="PANTHER" id="PTHR21368">
    <property type="entry name" value="50S RIBOSOMAL PROTEIN L9"/>
    <property type="match status" value="1"/>
</dbReference>
<organism evidence="9 10">
    <name type="scientific">Spiroplasma chrysopicola DF-1</name>
    <dbReference type="NCBI Taxonomy" id="1276227"/>
    <lineage>
        <taxon>Bacteria</taxon>
        <taxon>Bacillati</taxon>
        <taxon>Mycoplasmatota</taxon>
        <taxon>Mollicutes</taxon>
        <taxon>Entomoplasmatales</taxon>
        <taxon>Spiroplasmataceae</taxon>
        <taxon>Spiroplasma</taxon>
    </lineage>
</organism>
<dbReference type="InterPro" id="IPR036935">
    <property type="entry name" value="Ribosomal_bL9_N_sf"/>
</dbReference>
<name>R4UA65_9MOLU</name>
<dbReference type="PROSITE" id="PS00651">
    <property type="entry name" value="RIBOSOMAL_L9"/>
    <property type="match status" value="1"/>
</dbReference>
<dbReference type="SUPFAM" id="SSF55658">
    <property type="entry name" value="L9 N-domain-like"/>
    <property type="match status" value="1"/>
</dbReference>
<comment type="similarity">
    <text evidence="1 7">Belongs to the bacterial ribosomal protein bL9 family.</text>
</comment>
<dbReference type="InterPro" id="IPR009027">
    <property type="entry name" value="Ribosomal_bL9/RNase_H1_N"/>
</dbReference>
<dbReference type="HAMAP" id="MF_00503">
    <property type="entry name" value="Ribosomal_bL9"/>
    <property type="match status" value="1"/>
</dbReference>
<proteinExistence type="inferred from homology"/>
<protein>
    <recommendedName>
        <fullName evidence="6 7">Large ribosomal subunit protein bL9</fullName>
    </recommendedName>
</protein>
<dbReference type="STRING" id="1276227.SCHRY_v1c01890"/>
<evidence type="ECO:0000256" key="2">
    <source>
        <dbReference type="ARBA" id="ARBA00022730"/>
    </source>
</evidence>
<dbReference type="eggNOG" id="COG0359">
    <property type="taxonomic scope" value="Bacteria"/>
</dbReference>
<dbReference type="InterPro" id="IPR000244">
    <property type="entry name" value="Ribosomal_bL9"/>
</dbReference>
<dbReference type="Pfam" id="PF01281">
    <property type="entry name" value="Ribosomal_L9_N"/>
    <property type="match status" value="1"/>
</dbReference>
<gene>
    <name evidence="7 9" type="primary">rplI</name>
    <name evidence="9" type="ORF">SCHRY_v1c01890</name>
</gene>
<dbReference type="InterPro" id="IPR020070">
    <property type="entry name" value="Ribosomal_bL9_N"/>
</dbReference>
<keyword evidence="3 7" id="KW-0694">RNA-binding</keyword>
<dbReference type="HOGENOM" id="CLU_078938_3_0_14"/>
<dbReference type="EMBL" id="CP005077">
    <property type="protein sequence ID" value="AGM24774.1"/>
    <property type="molecule type" value="Genomic_DNA"/>
</dbReference>
<dbReference type="KEGG" id="scr:SCHRY_v1c01890"/>
<evidence type="ECO:0000313" key="9">
    <source>
        <dbReference type="EMBL" id="AGM24774.1"/>
    </source>
</evidence>
<dbReference type="Gene3D" id="3.40.5.10">
    <property type="entry name" value="Ribosomal protein L9, N-terminal domain"/>
    <property type="match status" value="1"/>
</dbReference>
<dbReference type="SUPFAM" id="SSF55653">
    <property type="entry name" value="Ribosomal protein L9 C-domain"/>
    <property type="match status" value="1"/>
</dbReference>
<accession>R4UA65</accession>
<dbReference type="Pfam" id="PF03948">
    <property type="entry name" value="Ribosomal_L9_C"/>
    <property type="match status" value="1"/>
</dbReference>
<keyword evidence="2 7" id="KW-0699">rRNA-binding</keyword>
<dbReference type="GO" id="GO:0005840">
    <property type="term" value="C:ribosome"/>
    <property type="evidence" value="ECO:0007669"/>
    <property type="project" value="UniProtKB-KW"/>
</dbReference>
<dbReference type="GO" id="GO:0006412">
    <property type="term" value="P:translation"/>
    <property type="evidence" value="ECO:0007669"/>
    <property type="project" value="UniProtKB-UniRule"/>
</dbReference>
<dbReference type="AlphaFoldDB" id="R4UA65"/>
<dbReference type="Proteomes" id="UP000013964">
    <property type="component" value="Chromosome"/>
</dbReference>
<keyword evidence="4 7" id="KW-0689">Ribosomal protein</keyword>
<dbReference type="Gene3D" id="3.10.430.100">
    <property type="entry name" value="Ribosomal protein L9, C-terminal domain"/>
    <property type="match status" value="1"/>
</dbReference>
<feature type="domain" description="Ribosomal protein L9" evidence="8">
    <location>
        <begin position="13"/>
        <end position="40"/>
    </location>
</feature>
<dbReference type="InterPro" id="IPR020069">
    <property type="entry name" value="Ribosomal_bL9_C"/>
</dbReference>
<dbReference type="GO" id="GO:0019843">
    <property type="term" value="F:rRNA binding"/>
    <property type="evidence" value="ECO:0007669"/>
    <property type="project" value="UniProtKB-UniRule"/>
</dbReference>
<dbReference type="InterPro" id="IPR020594">
    <property type="entry name" value="Ribosomal_bL9_bac/chp"/>
</dbReference>
<keyword evidence="5 7" id="KW-0687">Ribonucleoprotein</keyword>
<evidence type="ECO:0000256" key="7">
    <source>
        <dbReference type="HAMAP-Rule" id="MF_00503"/>
    </source>
</evidence>